<keyword evidence="9 10" id="KW-0472">Membrane</keyword>
<organism evidence="12 13">
    <name type="scientific">Miscanthus lutarioriparius</name>
    <dbReference type="NCBI Taxonomy" id="422564"/>
    <lineage>
        <taxon>Eukaryota</taxon>
        <taxon>Viridiplantae</taxon>
        <taxon>Streptophyta</taxon>
        <taxon>Embryophyta</taxon>
        <taxon>Tracheophyta</taxon>
        <taxon>Spermatophyta</taxon>
        <taxon>Magnoliopsida</taxon>
        <taxon>Liliopsida</taxon>
        <taxon>Poales</taxon>
        <taxon>Poaceae</taxon>
        <taxon>PACMAD clade</taxon>
        <taxon>Panicoideae</taxon>
        <taxon>Andropogonodae</taxon>
        <taxon>Andropogoneae</taxon>
        <taxon>Saccharinae</taxon>
        <taxon>Miscanthus</taxon>
    </lineage>
</organism>
<dbReference type="OrthoDB" id="427452at2759"/>
<evidence type="ECO:0000256" key="11">
    <source>
        <dbReference type="RuleBase" id="RU000488"/>
    </source>
</evidence>
<dbReference type="InterPro" id="IPR018108">
    <property type="entry name" value="MCP_transmembrane"/>
</dbReference>
<evidence type="ECO:0000256" key="7">
    <source>
        <dbReference type="ARBA" id="ARBA00022989"/>
    </source>
</evidence>
<dbReference type="SUPFAM" id="SSF103506">
    <property type="entry name" value="Mitochondrial carrier"/>
    <property type="match status" value="1"/>
</dbReference>
<comment type="caution">
    <text evidence="12">The sequence shown here is derived from an EMBL/GenBank/DDBJ whole genome shotgun (WGS) entry which is preliminary data.</text>
</comment>
<dbReference type="Pfam" id="PF00153">
    <property type="entry name" value="Mito_carr"/>
    <property type="match status" value="2"/>
</dbReference>
<sequence>MAVSESSRNALLPSFLFAAPATASPFAAAVASVGGQTVAAPSAAAARPAIWARAPSEPGRRIEMYSPAFYAACTAGGVASCGLTHMTVTPLDLVKCNMQATSCYRTCRYELIANENFYCLISRIDPAKYKSISSGFGVLLKEQGPKGFFRGWVPTLLGYSAQGACKFGFYEFFKKYYSDIAGPEYAAKYKTLIYLAGSASAEVIADIALCSMEAVKVRVQTQPGFARGLSDGLPKFVKAEGYSGTVQHLMVLLNADTMMKFASFETVVEMIYKYAIPAPQNECSKNLQLGVSFAGGYIAGVFCAIVSHPADNLAVKKIGLVGLFMRGLPLRIVMIGTLTGSQWGIYDAFKVMVGLPTTGGAAPTPAATKA</sequence>
<evidence type="ECO:0000256" key="4">
    <source>
        <dbReference type="ARBA" id="ARBA00022692"/>
    </source>
</evidence>
<dbReference type="EMBL" id="CAJGYO010000011">
    <property type="protein sequence ID" value="CAD6260721.1"/>
    <property type="molecule type" value="Genomic_DNA"/>
</dbReference>
<evidence type="ECO:0000256" key="9">
    <source>
        <dbReference type="ARBA" id="ARBA00023136"/>
    </source>
</evidence>
<dbReference type="AlphaFoldDB" id="A0A811QQI0"/>
<dbReference type="InterPro" id="IPR044677">
    <property type="entry name" value="SLC25A3/Pic2/Mir1-like"/>
</dbReference>
<accession>A0A811QQI0</accession>
<evidence type="ECO:0000256" key="10">
    <source>
        <dbReference type="PROSITE-ProRule" id="PRU00282"/>
    </source>
</evidence>
<dbReference type="PROSITE" id="PS50920">
    <property type="entry name" value="SOLCAR"/>
    <property type="match status" value="2"/>
</dbReference>
<comment type="similarity">
    <text evidence="2 11">Belongs to the mitochondrial carrier (TC 2.A.29) family.</text>
</comment>
<keyword evidence="7" id="KW-1133">Transmembrane helix</keyword>
<gene>
    <name evidence="12" type="ORF">NCGR_LOCUS44147</name>
</gene>
<evidence type="ECO:0000256" key="8">
    <source>
        <dbReference type="ARBA" id="ARBA00023128"/>
    </source>
</evidence>
<evidence type="ECO:0000256" key="5">
    <source>
        <dbReference type="ARBA" id="ARBA00022737"/>
    </source>
</evidence>
<dbReference type="PANTHER" id="PTHR45671:SF10">
    <property type="entry name" value="SOLUTE CARRIER FAMILY 25 MEMBER 3"/>
    <property type="match status" value="1"/>
</dbReference>
<dbReference type="InterPro" id="IPR023395">
    <property type="entry name" value="MCP_dom_sf"/>
</dbReference>
<dbReference type="GO" id="GO:0005743">
    <property type="term" value="C:mitochondrial inner membrane"/>
    <property type="evidence" value="ECO:0007669"/>
    <property type="project" value="UniProtKB-SubCell"/>
</dbReference>
<dbReference type="Proteomes" id="UP000604825">
    <property type="component" value="Unassembled WGS sequence"/>
</dbReference>
<evidence type="ECO:0000313" key="13">
    <source>
        <dbReference type="Proteomes" id="UP000604825"/>
    </source>
</evidence>
<protein>
    <submittedName>
        <fullName evidence="12">Uncharacterized protein</fullName>
    </submittedName>
</protein>
<keyword evidence="13" id="KW-1185">Reference proteome</keyword>
<evidence type="ECO:0000256" key="3">
    <source>
        <dbReference type="ARBA" id="ARBA00022448"/>
    </source>
</evidence>
<evidence type="ECO:0000256" key="2">
    <source>
        <dbReference type="ARBA" id="ARBA00006375"/>
    </source>
</evidence>
<dbReference type="FunFam" id="1.50.40.10:FF:000046">
    <property type="entry name" value="Phosphate carrier protein, mitochondrial"/>
    <property type="match status" value="1"/>
</dbReference>
<keyword evidence="6" id="KW-0999">Mitochondrion inner membrane</keyword>
<name>A0A811QQI0_9POAL</name>
<dbReference type="GO" id="GO:0005315">
    <property type="term" value="F:phosphate transmembrane transporter activity"/>
    <property type="evidence" value="ECO:0007669"/>
    <property type="project" value="InterPro"/>
</dbReference>
<feature type="repeat" description="Solcar" evidence="10">
    <location>
        <begin position="189"/>
        <end position="273"/>
    </location>
</feature>
<evidence type="ECO:0000256" key="1">
    <source>
        <dbReference type="ARBA" id="ARBA00004448"/>
    </source>
</evidence>
<reference evidence="12" key="1">
    <citation type="submission" date="2020-10" db="EMBL/GenBank/DDBJ databases">
        <authorList>
            <person name="Han B."/>
            <person name="Lu T."/>
            <person name="Zhao Q."/>
            <person name="Huang X."/>
            <person name="Zhao Y."/>
        </authorList>
    </citation>
    <scope>NUCLEOTIDE SEQUENCE</scope>
</reference>
<feature type="repeat" description="Solcar" evidence="10">
    <location>
        <begin position="68"/>
        <end position="176"/>
    </location>
</feature>
<proteinExistence type="inferred from homology"/>
<dbReference type="GO" id="GO:1990547">
    <property type="term" value="P:mitochondrial phosphate ion transmembrane transport"/>
    <property type="evidence" value="ECO:0007669"/>
    <property type="project" value="InterPro"/>
</dbReference>
<evidence type="ECO:0000256" key="6">
    <source>
        <dbReference type="ARBA" id="ARBA00022792"/>
    </source>
</evidence>
<dbReference type="Gene3D" id="1.50.40.10">
    <property type="entry name" value="Mitochondrial carrier domain"/>
    <property type="match status" value="1"/>
</dbReference>
<keyword evidence="3 11" id="KW-0813">Transport</keyword>
<keyword evidence="5" id="KW-0677">Repeat</keyword>
<keyword evidence="4 10" id="KW-0812">Transmembrane</keyword>
<comment type="subcellular location">
    <subcellularLocation>
        <location evidence="1">Mitochondrion inner membrane</location>
        <topology evidence="1">Multi-pass membrane protein</topology>
    </subcellularLocation>
</comment>
<dbReference type="PANTHER" id="PTHR45671">
    <property type="entry name" value="SOLUTE CARRIER FAMILY 25 (MITOCHONDRIAL CARRIER PHOSPHATE CARRIER), MEMBER 3, LIKE-RELATED-RELATED"/>
    <property type="match status" value="1"/>
</dbReference>
<keyword evidence="8" id="KW-0496">Mitochondrion</keyword>
<evidence type="ECO:0000313" key="12">
    <source>
        <dbReference type="EMBL" id="CAD6260721.1"/>
    </source>
</evidence>